<dbReference type="EMBL" id="JAVRJZ010000020">
    <property type="protein sequence ID" value="KAK2706262.1"/>
    <property type="molecule type" value="Genomic_DNA"/>
</dbReference>
<dbReference type="Proteomes" id="UP001187531">
    <property type="component" value="Unassembled WGS sequence"/>
</dbReference>
<reference evidence="13" key="1">
    <citation type="submission" date="2023-07" db="EMBL/GenBank/DDBJ databases">
        <title>Chromosome-level genome assembly of Artemia franciscana.</title>
        <authorList>
            <person name="Jo E."/>
        </authorList>
    </citation>
    <scope>NUCLEOTIDE SEQUENCE</scope>
    <source>
        <tissue evidence="13">Whole body</tissue>
    </source>
</reference>
<feature type="active site" description="Nucleophile" evidence="11">
    <location>
        <position position="23"/>
    </location>
</feature>
<dbReference type="FunFam" id="3.60.20.10:FF:000010">
    <property type="entry name" value="Proteasome subunit beta type-1"/>
    <property type="match status" value="1"/>
</dbReference>
<evidence type="ECO:0000256" key="9">
    <source>
        <dbReference type="ARBA" id="ARBA00024953"/>
    </source>
</evidence>
<organism evidence="13 14">
    <name type="scientific">Artemia franciscana</name>
    <name type="common">Brine shrimp</name>
    <name type="synonym">Artemia sanfranciscana</name>
    <dbReference type="NCBI Taxonomy" id="6661"/>
    <lineage>
        <taxon>Eukaryota</taxon>
        <taxon>Metazoa</taxon>
        <taxon>Ecdysozoa</taxon>
        <taxon>Arthropoda</taxon>
        <taxon>Crustacea</taxon>
        <taxon>Branchiopoda</taxon>
        <taxon>Anostraca</taxon>
        <taxon>Artemiidae</taxon>
        <taxon>Artemia</taxon>
    </lineage>
</organism>
<proteinExistence type="inferred from homology"/>
<evidence type="ECO:0000313" key="13">
    <source>
        <dbReference type="EMBL" id="KAK2706262.1"/>
    </source>
</evidence>
<comment type="similarity">
    <text evidence="12">Belongs to the peptidase T1B family.</text>
</comment>
<dbReference type="PRINTS" id="PR00141">
    <property type="entry name" value="PROTEASOME"/>
</dbReference>
<evidence type="ECO:0000256" key="3">
    <source>
        <dbReference type="ARBA" id="ARBA00022670"/>
    </source>
</evidence>
<keyword evidence="5" id="KW-0378">Hydrolase</keyword>
<keyword evidence="7" id="KW-0865">Zymogen</keyword>
<evidence type="ECO:0000256" key="6">
    <source>
        <dbReference type="ARBA" id="ARBA00022942"/>
    </source>
</evidence>
<comment type="subunit">
    <text evidence="12">Component of the proteasome complex.</text>
</comment>
<comment type="subunit">
    <text evidence="10">The 26S proteasome consists of a 20S proteasome core and two 19S regulatory subunits. The 20S proteasome core is composed of 28 subunits that are arranged in four stacked rings, resulting in a barrel-shaped structure. The two end rings are each formed by seven alpha subunits, and the two central rings are each formed by seven beta subunits. The catalytic chamber with the active sites is on the inside of the barrel.</text>
</comment>
<evidence type="ECO:0000256" key="4">
    <source>
        <dbReference type="ARBA" id="ARBA00022698"/>
    </source>
</evidence>
<dbReference type="PROSITE" id="PS51476">
    <property type="entry name" value="PROTEASOME_BETA_2"/>
    <property type="match status" value="1"/>
</dbReference>
<keyword evidence="14" id="KW-1185">Reference proteome</keyword>
<evidence type="ECO:0000256" key="10">
    <source>
        <dbReference type="ARBA" id="ARBA00026071"/>
    </source>
</evidence>
<sequence>MEVVNSYEDANQIDFYGKVSMGTSLIAVEFDGGVVIGADSRTSSGSYIANRVTDKLTRITDHIYCCRSGSAADTQAIANIVEYRLYLHSIELNENPPVKHAAKVFQDICYSYKDQLTAGIICAGWDEIEGGQVYSIPLGGMLARRPVAIAGSGSTYISGYVDSRYKPGMAKDECVDIVVKSLSLAMNLDGSSGGVIRYGVITKDGIDRHLIMGDKLPHFT</sequence>
<keyword evidence="4" id="KW-0888">Threonine protease</keyword>
<comment type="catalytic activity">
    <reaction evidence="1">
        <text>Cleavage of peptide bonds with very broad specificity.</text>
        <dbReference type="EC" id="3.4.25.1"/>
    </reaction>
</comment>
<dbReference type="GO" id="GO:0019774">
    <property type="term" value="C:proteasome core complex, beta-subunit complex"/>
    <property type="evidence" value="ECO:0007669"/>
    <property type="project" value="UniProtKB-ARBA"/>
</dbReference>
<dbReference type="GO" id="GO:0005737">
    <property type="term" value="C:cytoplasm"/>
    <property type="evidence" value="ECO:0007669"/>
    <property type="project" value="UniProtKB-SubCell"/>
</dbReference>
<keyword evidence="6 12" id="KW-0647">Proteasome</keyword>
<dbReference type="GO" id="GO:0004298">
    <property type="term" value="F:threonine-type endopeptidase activity"/>
    <property type="evidence" value="ECO:0007669"/>
    <property type="project" value="UniProtKB-KW"/>
</dbReference>
<accession>A0AA88HJ23</accession>
<dbReference type="SUPFAM" id="SSF56235">
    <property type="entry name" value="N-terminal nucleophile aminohydrolases (Ntn hydrolases)"/>
    <property type="match status" value="1"/>
</dbReference>
<dbReference type="InterPro" id="IPR001353">
    <property type="entry name" value="Proteasome_sua/b"/>
</dbReference>
<evidence type="ECO:0000256" key="11">
    <source>
        <dbReference type="PIRSR" id="PIRSR600243-1"/>
    </source>
</evidence>
<dbReference type="InterPro" id="IPR016050">
    <property type="entry name" value="Proteasome_bsu_CS"/>
</dbReference>
<gene>
    <name evidence="13" type="ORF">QYM36_016340</name>
</gene>
<comment type="subcellular location">
    <subcellularLocation>
        <location evidence="12">Cytoplasm</location>
    </subcellularLocation>
    <subcellularLocation>
        <location evidence="12">Nucleus</location>
    </subcellularLocation>
</comment>
<dbReference type="InterPro" id="IPR029055">
    <property type="entry name" value="Ntn_hydrolases_N"/>
</dbReference>
<evidence type="ECO:0000256" key="12">
    <source>
        <dbReference type="RuleBase" id="RU004203"/>
    </source>
</evidence>
<dbReference type="InterPro" id="IPR023333">
    <property type="entry name" value="Proteasome_suB-type"/>
</dbReference>
<evidence type="ECO:0000313" key="14">
    <source>
        <dbReference type="Proteomes" id="UP001187531"/>
    </source>
</evidence>
<comment type="function">
    <text evidence="12">Component of the proteasome, a multicatalytic proteinase complex which is characterized by its ability to cleave peptides with Arg, Phe, Tyr, Leu, and Glu adjacent to the leaving group at neutral or slightly basic pH. The proteasome has an ATP-dependent proteolytic activity.</text>
</comment>
<dbReference type="PANTHER" id="PTHR32194:SF0">
    <property type="entry name" value="ATP-DEPENDENT PROTEASE SUBUNIT HSLV"/>
    <property type="match status" value="1"/>
</dbReference>
<evidence type="ECO:0000256" key="8">
    <source>
        <dbReference type="ARBA" id="ARBA00023242"/>
    </source>
</evidence>
<evidence type="ECO:0000256" key="1">
    <source>
        <dbReference type="ARBA" id="ARBA00001198"/>
    </source>
</evidence>
<protein>
    <recommendedName>
        <fullName evidence="12">Proteasome subunit beta</fullName>
    </recommendedName>
</protein>
<dbReference type="Gene3D" id="3.60.20.10">
    <property type="entry name" value="Glutamine Phosphoribosylpyrophosphate, subunit 1, domain 1"/>
    <property type="match status" value="1"/>
</dbReference>
<keyword evidence="8 12" id="KW-0539">Nucleus</keyword>
<dbReference type="Pfam" id="PF00227">
    <property type="entry name" value="Proteasome"/>
    <property type="match status" value="1"/>
</dbReference>
<evidence type="ECO:0000256" key="7">
    <source>
        <dbReference type="ARBA" id="ARBA00023145"/>
    </source>
</evidence>
<comment type="function">
    <text evidence="9">Non-catalytic component of the proteasome, a multicatalytic proteinase complex which is characterized by its ability to cleave peptides with Arg, Phe, Tyr, Leu, and Glu adjacent to the leaving group at neutral or slightly basic pH. The proteasome has an ATP-dependent proteolytic activity.</text>
</comment>
<dbReference type="GO" id="GO:0051603">
    <property type="term" value="P:proteolysis involved in protein catabolic process"/>
    <property type="evidence" value="ECO:0007669"/>
    <property type="project" value="InterPro"/>
</dbReference>
<dbReference type="GO" id="GO:0005634">
    <property type="term" value="C:nucleus"/>
    <property type="evidence" value="ECO:0007669"/>
    <property type="project" value="UniProtKB-SubCell"/>
</dbReference>
<dbReference type="PANTHER" id="PTHR32194">
    <property type="entry name" value="METALLOPROTEASE TLDD"/>
    <property type="match status" value="1"/>
</dbReference>
<keyword evidence="2 12" id="KW-0963">Cytoplasm</keyword>
<keyword evidence="3" id="KW-0645">Protease</keyword>
<evidence type="ECO:0000256" key="5">
    <source>
        <dbReference type="ARBA" id="ARBA00022801"/>
    </source>
</evidence>
<comment type="caution">
    <text evidence="13">The sequence shown here is derived from an EMBL/GenBank/DDBJ whole genome shotgun (WGS) entry which is preliminary data.</text>
</comment>
<evidence type="ECO:0000256" key="2">
    <source>
        <dbReference type="ARBA" id="ARBA00022490"/>
    </source>
</evidence>
<dbReference type="InterPro" id="IPR000243">
    <property type="entry name" value="Pept_T1A_subB"/>
</dbReference>
<name>A0AA88HJ23_ARTSF</name>
<dbReference type="PROSITE" id="PS00854">
    <property type="entry name" value="PROTEASOME_BETA_1"/>
    <property type="match status" value="1"/>
</dbReference>
<dbReference type="CDD" id="cd03762">
    <property type="entry name" value="proteasome_beta_type_6"/>
    <property type="match status" value="1"/>
</dbReference>
<dbReference type="AlphaFoldDB" id="A0AA88HJ23"/>